<feature type="region of interest" description="Disordered" evidence="1">
    <location>
        <begin position="71"/>
        <end position="310"/>
    </location>
</feature>
<dbReference type="VEuPathDB" id="FungiDB:BTJ68_12375"/>
<feature type="compositionally biased region" description="Low complexity" evidence="1">
    <location>
        <begin position="172"/>
        <end position="185"/>
    </location>
</feature>
<evidence type="ECO:0000313" key="2">
    <source>
        <dbReference type="EMBL" id="OTA25507.1"/>
    </source>
</evidence>
<organism evidence="2 3">
    <name type="scientific">Hortaea werneckii EXF-2000</name>
    <dbReference type="NCBI Taxonomy" id="1157616"/>
    <lineage>
        <taxon>Eukaryota</taxon>
        <taxon>Fungi</taxon>
        <taxon>Dikarya</taxon>
        <taxon>Ascomycota</taxon>
        <taxon>Pezizomycotina</taxon>
        <taxon>Dothideomycetes</taxon>
        <taxon>Dothideomycetidae</taxon>
        <taxon>Mycosphaerellales</taxon>
        <taxon>Teratosphaeriaceae</taxon>
        <taxon>Hortaea</taxon>
    </lineage>
</organism>
<gene>
    <name evidence="2" type="ORF">BTJ68_12375</name>
</gene>
<sequence>MSDQRPWSNDEKNELLAEIIKTASPHPSVLSNVVASLNIQPRWDDTPLPRGRSLNQCRFVFEELRRTQPTHSIVSGHLGPQTPLSAPPPGLKRPFQLEAPYPAGREIRPKPFPPPGAPAQPSVSEPPVKRKRGRPTKAQAQAKAEAEAHARGSSVVAGPAPVIHQQQPQVSPQPTATPAPVEAVPSRVEEQPPQPRATLPPTTRMPISAVLTPTAPKTASNSSSSSGKRRRGRSTRSEPEGLGIGGSGTLQEYESPYGRAEMPEDSPARTAVMRHREEQEPIAFQPPQHHHQRPPDYAAPPAPSPGPEMR</sequence>
<feature type="compositionally biased region" description="Pro residues" evidence="1">
    <location>
        <begin position="297"/>
        <end position="310"/>
    </location>
</feature>
<dbReference type="AlphaFoldDB" id="A0A1Z5SXL7"/>
<comment type="caution">
    <text evidence="2">The sequence shown here is derived from an EMBL/GenBank/DDBJ whole genome shotgun (WGS) entry which is preliminary data.</text>
</comment>
<feature type="compositionally biased region" description="Low complexity" evidence="1">
    <location>
        <begin position="212"/>
        <end position="226"/>
    </location>
</feature>
<name>A0A1Z5SXL7_HORWE</name>
<dbReference type="STRING" id="1157616.A0A1Z5SXL7"/>
<proteinExistence type="predicted"/>
<evidence type="ECO:0000256" key="1">
    <source>
        <dbReference type="SAM" id="MobiDB-lite"/>
    </source>
</evidence>
<protein>
    <submittedName>
        <fullName evidence="2">Uncharacterized protein</fullName>
    </submittedName>
</protein>
<dbReference type="Proteomes" id="UP000194280">
    <property type="component" value="Unassembled WGS sequence"/>
</dbReference>
<dbReference type="OrthoDB" id="5371646at2759"/>
<evidence type="ECO:0000313" key="3">
    <source>
        <dbReference type="Proteomes" id="UP000194280"/>
    </source>
</evidence>
<dbReference type="EMBL" id="MUNK01000202">
    <property type="protein sequence ID" value="OTA25507.1"/>
    <property type="molecule type" value="Genomic_DNA"/>
</dbReference>
<dbReference type="InParanoid" id="A0A1Z5SXL7"/>
<keyword evidence="3" id="KW-1185">Reference proteome</keyword>
<accession>A0A1Z5SXL7</accession>
<reference evidence="2 3" key="1">
    <citation type="submission" date="2017-01" db="EMBL/GenBank/DDBJ databases">
        <title>The recent genome duplication of the halophilic yeast Hortaea werneckii: insights from long-read sequencing.</title>
        <authorList>
            <person name="Sinha S."/>
            <person name="Flibotte S."/>
            <person name="Neira M."/>
            <person name="Lenassi M."/>
            <person name="Gostincar C."/>
            <person name="Stajich J.E."/>
            <person name="Nislow C.E."/>
        </authorList>
    </citation>
    <scope>NUCLEOTIDE SEQUENCE [LARGE SCALE GENOMIC DNA]</scope>
    <source>
        <strain evidence="2 3">EXF-2000</strain>
    </source>
</reference>